<reference evidence="2 3" key="1">
    <citation type="journal article" date="2013" name="BMC Genomics">
        <title>The miniature genome of a carnivorous plant Genlisea aurea contains a low number of genes and short non-coding sequences.</title>
        <authorList>
            <person name="Leushkin E.V."/>
            <person name="Sutormin R.A."/>
            <person name="Nabieva E.R."/>
            <person name="Penin A.A."/>
            <person name="Kondrashov A.S."/>
            <person name="Logacheva M.D."/>
        </authorList>
    </citation>
    <scope>NUCLEOTIDE SEQUENCE [LARGE SCALE GENOMIC DNA]</scope>
</reference>
<comment type="caution">
    <text evidence="2">The sequence shown here is derived from an EMBL/GenBank/DDBJ whole genome shotgun (WGS) entry which is preliminary data.</text>
</comment>
<feature type="region of interest" description="Disordered" evidence="1">
    <location>
        <begin position="1"/>
        <end position="105"/>
    </location>
</feature>
<dbReference type="EMBL" id="AUSU01001304">
    <property type="protein sequence ID" value="EPS71336.1"/>
    <property type="molecule type" value="Genomic_DNA"/>
</dbReference>
<name>S8D1Y3_9LAMI</name>
<protein>
    <submittedName>
        <fullName evidence="2">Uncharacterized protein</fullName>
    </submittedName>
</protein>
<feature type="compositionally biased region" description="Basic and acidic residues" evidence="1">
    <location>
        <begin position="36"/>
        <end position="51"/>
    </location>
</feature>
<dbReference type="OrthoDB" id="914289at2759"/>
<proteinExistence type="predicted"/>
<evidence type="ECO:0000313" key="3">
    <source>
        <dbReference type="Proteomes" id="UP000015453"/>
    </source>
</evidence>
<feature type="non-terminal residue" evidence="2">
    <location>
        <position position="105"/>
    </location>
</feature>
<keyword evidence="3" id="KW-1185">Reference proteome</keyword>
<organism evidence="2 3">
    <name type="scientific">Genlisea aurea</name>
    <dbReference type="NCBI Taxonomy" id="192259"/>
    <lineage>
        <taxon>Eukaryota</taxon>
        <taxon>Viridiplantae</taxon>
        <taxon>Streptophyta</taxon>
        <taxon>Embryophyta</taxon>
        <taxon>Tracheophyta</taxon>
        <taxon>Spermatophyta</taxon>
        <taxon>Magnoliopsida</taxon>
        <taxon>eudicotyledons</taxon>
        <taxon>Gunneridae</taxon>
        <taxon>Pentapetalae</taxon>
        <taxon>asterids</taxon>
        <taxon>lamiids</taxon>
        <taxon>Lamiales</taxon>
        <taxon>Lentibulariaceae</taxon>
        <taxon>Genlisea</taxon>
    </lineage>
</organism>
<dbReference type="AlphaFoldDB" id="S8D1Y3"/>
<accession>S8D1Y3</accession>
<evidence type="ECO:0000313" key="2">
    <source>
        <dbReference type="EMBL" id="EPS71336.1"/>
    </source>
</evidence>
<gene>
    <name evidence="2" type="ORF">M569_03425</name>
</gene>
<evidence type="ECO:0000256" key="1">
    <source>
        <dbReference type="SAM" id="MobiDB-lite"/>
    </source>
</evidence>
<dbReference type="Proteomes" id="UP000015453">
    <property type="component" value="Unassembled WGS sequence"/>
</dbReference>
<sequence length="105" mass="11393">MGCGESKHAIATENTLSKIESTTREDVPTIESPRIPPDDDVKNCDDEDQKHGGNPSSVASVNVPDCETKSVVAVTKEEEEEEEIGTRPNEGEIVVRNDQAQDISN</sequence>
<feature type="compositionally biased region" description="Basic and acidic residues" evidence="1">
    <location>
        <begin position="1"/>
        <end position="10"/>
    </location>
</feature>